<dbReference type="eggNOG" id="COG0739">
    <property type="taxonomic scope" value="Bacteria"/>
</dbReference>
<evidence type="ECO:0000256" key="2">
    <source>
        <dbReference type="SAM" id="SignalP"/>
    </source>
</evidence>
<dbReference type="InterPro" id="IPR026444">
    <property type="entry name" value="Secre_tail"/>
</dbReference>
<protein>
    <recommendedName>
        <fullName evidence="3">Secretion system C-terminal sorting domain-containing protein</fullName>
    </recommendedName>
</protein>
<reference evidence="4 5" key="1">
    <citation type="journal article" date="2014" name="Genome Biol. Evol.">
        <title>Extensive gene acquisition in the extremely psychrophilic bacterial species Psychroflexus torquis and the link to sea-ice ecosystem specialism.</title>
        <authorList>
            <person name="Feng S."/>
            <person name="Powell S.M."/>
            <person name="Wilson R."/>
            <person name="Bowman J.P."/>
        </authorList>
    </citation>
    <scope>NUCLEOTIDE SEQUENCE [LARGE SCALE GENOMIC DNA]</scope>
    <source>
        <strain evidence="4 5">ACAM 44</strain>
    </source>
</reference>
<dbReference type="AlphaFoldDB" id="N1WW43"/>
<evidence type="ECO:0000256" key="1">
    <source>
        <dbReference type="ARBA" id="ARBA00022729"/>
    </source>
</evidence>
<evidence type="ECO:0000259" key="3">
    <source>
        <dbReference type="Pfam" id="PF18962"/>
    </source>
</evidence>
<accession>N1WW43</accession>
<dbReference type="RefSeq" id="WP_003438493.1">
    <property type="nucleotide sequence ID" value="NZ_APLF01000005.1"/>
</dbReference>
<proteinExistence type="predicted"/>
<keyword evidence="1 2" id="KW-0732">Signal</keyword>
<comment type="caution">
    <text evidence="4">The sequence shown here is derived from an EMBL/GenBank/DDBJ whole genome shotgun (WGS) entry which is preliminary data.</text>
</comment>
<gene>
    <name evidence="4" type="ORF">pgond44_06180</name>
</gene>
<evidence type="ECO:0000313" key="4">
    <source>
        <dbReference type="EMBL" id="EMY81417.1"/>
    </source>
</evidence>
<feature type="domain" description="Secretion system C-terminal sorting" evidence="3">
    <location>
        <begin position="255"/>
        <end position="321"/>
    </location>
</feature>
<organism evidence="4 5">
    <name type="scientific">Psychroflexus gondwanensis ACAM 44</name>
    <dbReference type="NCBI Taxonomy" id="1189619"/>
    <lineage>
        <taxon>Bacteria</taxon>
        <taxon>Pseudomonadati</taxon>
        <taxon>Bacteroidota</taxon>
        <taxon>Flavobacteriia</taxon>
        <taxon>Flavobacteriales</taxon>
        <taxon>Flavobacteriaceae</taxon>
        <taxon>Psychroflexus</taxon>
    </lineage>
</organism>
<dbReference type="Pfam" id="PF18962">
    <property type="entry name" value="Por_Secre_tail"/>
    <property type="match status" value="1"/>
</dbReference>
<dbReference type="EMBL" id="APLF01000005">
    <property type="protein sequence ID" value="EMY81417.1"/>
    <property type="molecule type" value="Genomic_DNA"/>
</dbReference>
<evidence type="ECO:0000313" key="5">
    <source>
        <dbReference type="Proteomes" id="UP000012317"/>
    </source>
</evidence>
<feature type="chain" id="PRO_5004113640" description="Secretion system C-terminal sorting domain-containing protein" evidence="2">
    <location>
        <begin position="18"/>
        <end position="322"/>
    </location>
</feature>
<dbReference type="Proteomes" id="UP000012317">
    <property type="component" value="Unassembled WGS sequence"/>
</dbReference>
<feature type="signal peptide" evidence="2">
    <location>
        <begin position="1"/>
        <end position="17"/>
    </location>
</feature>
<keyword evidence="5" id="KW-1185">Reference proteome</keyword>
<sequence>MVKFYIIFCFLTFNVFAQTEFEVTTKVELYEDLENPISLTNGQVWDDPSLEIPLGFNFEISTHVFNTVYIPDYFESSTLTIDPSGSNFSPIFAATTLDYIDRGFNSGISESDISYKLDQGDEGKILKIQWSNVGFFDDQTLEDFMNVQIWFYENSNKIEYRYGPVKIDNTSEVYFGLSGTTVAIAASYDLFNDAPLDNTYFLTEDPSDPSVIKILPSQFLDEPLVLDGTILENTVYEFNNTTLSLSQFGNLEFQLYPNPAVDIVNIKTNLSYFKLEVFNLLGQKLISSSNQKQIDVSSFSKGIYLFKISSNKEVVTKKIVIE</sequence>
<dbReference type="STRING" id="1189619.pgond44_06180"/>
<dbReference type="NCBIfam" id="TIGR04183">
    <property type="entry name" value="Por_Secre_tail"/>
    <property type="match status" value="1"/>
</dbReference>
<name>N1WW43_9FLAO</name>